<dbReference type="InterPro" id="IPR035965">
    <property type="entry name" value="PAS-like_dom_sf"/>
</dbReference>
<keyword evidence="6 9" id="KW-0472">Membrane</keyword>
<dbReference type="PROSITE" id="PS50112">
    <property type="entry name" value="PAS"/>
    <property type="match status" value="1"/>
</dbReference>
<keyword evidence="14" id="KW-1185">Reference proteome</keyword>
<dbReference type="Pfam" id="PF05231">
    <property type="entry name" value="MASE1"/>
    <property type="match status" value="1"/>
</dbReference>
<evidence type="ECO:0000256" key="8">
    <source>
        <dbReference type="SAM" id="Coils"/>
    </source>
</evidence>
<dbReference type="EMBL" id="JANIBK010000002">
    <property type="protein sequence ID" value="MCQ8126973.1"/>
    <property type="molecule type" value="Genomic_DNA"/>
</dbReference>
<accession>A0ABT1TZH2</accession>
<dbReference type="InterPro" id="IPR050469">
    <property type="entry name" value="Diguanylate_Cyclase"/>
</dbReference>
<evidence type="ECO:0000313" key="13">
    <source>
        <dbReference type="EMBL" id="MCQ8126973.1"/>
    </source>
</evidence>
<comment type="catalytic activity">
    <reaction evidence="7">
        <text>2 GTP = 3',3'-c-di-GMP + 2 diphosphate</text>
        <dbReference type="Rhea" id="RHEA:24898"/>
        <dbReference type="ChEBI" id="CHEBI:33019"/>
        <dbReference type="ChEBI" id="CHEBI:37565"/>
        <dbReference type="ChEBI" id="CHEBI:58805"/>
        <dbReference type="EC" id="2.7.7.65"/>
    </reaction>
</comment>
<keyword evidence="4 9" id="KW-0812">Transmembrane</keyword>
<feature type="transmembrane region" description="Helical" evidence="9">
    <location>
        <begin position="97"/>
        <end position="118"/>
    </location>
</feature>
<keyword evidence="5 9" id="KW-1133">Transmembrane helix</keyword>
<feature type="transmembrane region" description="Helical" evidence="9">
    <location>
        <begin position="31"/>
        <end position="54"/>
    </location>
</feature>
<evidence type="ECO:0000256" key="9">
    <source>
        <dbReference type="SAM" id="Phobius"/>
    </source>
</evidence>
<feature type="domain" description="PAC" evidence="11">
    <location>
        <begin position="389"/>
        <end position="443"/>
    </location>
</feature>
<evidence type="ECO:0000256" key="3">
    <source>
        <dbReference type="ARBA" id="ARBA00022475"/>
    </source>
</evidence>
<dbReference type="SUPFAM" id="SSF55073">
    <property type="entry name" value="Nucleotide cyclase"/>
    <property type="match status" value="1"/>
</dbReference>
<evidence type="ECO:0000256" key="4">
    <source>
        <dbReference type="ARBA" id="ARBA00022692"/>
    </source>
</evidence>
<dbReference type="InterPro" id="IPR001610">
    <property type="entry name" value="PAC"/>
</dbReference>
<dbReference type="GO" id="GO:0052621">
    <property type="term" value="F:diguanylate cyclase activity"/>
    <property type="evidence" value="ECO:0007669"/>
    <property type="project" value="UniProtKB-EC"/>
</dbReference>
<dbReference type="InterPro" id="IPR000014">
    <property type="entry name" value="PAS"/>
</dbReference>
<feature type="domain" description="PAS" evidence="10">
    <location>
        <begin position="316"/>
        <end position="398"/>
    </location>
</feature>
<feature type="transmembrane region" description="Helical" evidence="9">
    <location>
        <begin position="207"/>
        <end position="225"/>
    </location>
</feature>
<keyword evidence="3" id="KW-1003">Cell membrane</keyword>
<organism evidence="13 14">
    <name type="scientific">Methylomonas rivi</name>
    <dbReference type="NCBI Taxonomy" id="2952226"/>
    <lineage>
        <taxon>Bacteria</taxon>
        <taxon>Pseudomonadati</taxon>
        <taxon>Pseudomonadota</taxon>
        <taxon>Gammaproteobacteria</taxon>
        <taxon>Methylococcales</taxon>
        <taxon>Methylococcaceae</taxon>
        <taxon>Methylomonas</taxon>
    </lineage>
</organism>
<dbReference type="NCBIfam" id="TIGR00229">
    <property type="entry name" value="sensory_box"/>
    <property type="match status" value="1"/>
</dbReference>
<dbReference type="Gene3D" id="3.30.70.270">
    <property type="match status" value="1"/>
</dbReference>
<feature type="transmembrane region" description="Helical" evidence="9">
    <location>
        <begin position="260"/>
        <end position="280"/>
    </location>
</feature>
<dbReference type="SMART" id="SM00086">
    <property type="entry name" value="PAC"/>
    <property type="match status" value="1"/>
</dbReference>
<gene>
    <name evidence="13" type="ORF">NP596_00775</name>
</gene>
<dbReference type="PROSITE" id="PS50113">
    <property type="entry name" value="PAC"/>
    <property type="match status" value="1"/>
</dbReference>
<keyword evidence="8" id="KW-0175">Coiled coil</keyword>
<name>A0ABT1TZH2_9GAMM</name>
<dbReference type="SMART" id="SM00091">
    <property type="entry name" value="PAS"/>
    <property type="match status" value="1"/>
</dbReference>
<evidence type="ECO:0000313" key="14">
    <source>
        <dbReference type="Proteomes" id="UP001524586"/>
    </source>
</evidence>
<dbReference type="EC" id="2.7.7.65" evidence="2"/>
<evidence type="ECO:0000259" key="11">
    <source>
        <dbReference type="PROSITE" id="PS50113"/>
    </source>
</evidence>
<protein>
    <recommendedName>
        <fullName evidence="2">diguanylate cyclase</fullName>
        <ecNumber evidence="2">2.7.7.65</ecNumber>
    </recommendedName>
</protein>
<dbReference type="PANTHER" id="PTHR45138">
    <property type="entry name" value="REGULATORY COMPONENTS OF SENSORY TRANSDUCTION SYSTEM"/>
    <property type="match status" value="1"/>
</dbReference>
<feature type="coiled-coil region" evidence="8">
    <location>
        <begin position="434"/>
        <end position="479"/>
    </location>
</feature>
<dbReference type="InterPro" id="IPR043128">
    <property type="entry name" value="Rev_trsase/Diguanyl_cyclase"/>
</dbReference>
<evidence type="ECO:0000259" key="10">
    <source>
        <dbReference type="PROSITE" id="PS50112"/>
    </source>
</evidence>
<evidence type="ECO:0000256" key="7">
    <source>
        <dbReference type="ARBA" id="ARBA00034247"/>
    </source>
</evidence>
<dbReference type="Proteomes" id="UP001524586">
    <property type="component" value="Unassembled WGS sequence"/>
</dbReference>
<dbReference type="Pfam" id="PF00990">
    <property type="entry name" value="GGDEF"/>
    <property type="match status" value="1"/>
</dbReference>
<dbReference type="RefSeq" id="WP_256613292.1">
    <property type="nucleotide sequence ID" value="NZ_JANIBK010000002.1"/>
</dbReference>
<feature type="transmembrane region" description="Helical" evidence="9">
    <location>
        <begin position="167"/>
        <end position="186"/>
    </location>
</feature>
<keyword evidence="13" id="KW-0808">Transferase</keyword>
<dbReference type="Gene3D" id="3.30.450.20">
    <property type="entry name" value="PAS domain"/>
    <property type="match status" value="1"/>
</dbReference>
<comment type="caution">
    <text evidence="13">The sequence shown here is derived from an EMBL/GenBank/DDBJ whole genome shotgun (WGS) entry which is preliminary data.</text>
</comment>
<dbReference type="NCBIfam" id="TIGR00254">
    <property type="entry name" value="GGDEF"/>
    <property type="match status" value="1"/>
</dbReference>
<reference evidence="13 14" key="1">
    <citation type="submission" date="2022-07" db="EMBL/GenBank/DDBJ databases">
        <title>Methylomonas rivi sp. nov., Methylomonas rosea sp. nov., Methylomonas aureus sp. nov. and Methylomonas subterranea sp. nov., four novel methanotrophs isolated from a freshwater creek and the deep terrestrial subsurface.</title>
        <authorList>
            <person name="Abin C."/>
            <person name="Sankaranarayanan K."/>
            <person name="Garner C."/>
            <person name="Sindelar R."/>
            <person name="Kotary K."/>
            <person name="Garner R."/>
            <person name="Barclay S."/>
            <person name="Lawson P."/>
            <person name="Krumholz L."/>
        </authorList>
    </citation>
    <scope>NUCLEOTIDE SEQUENCE [LARGE SCALE GENOMIC DNA]</scope>
    <source>
        <strain evidence="13 14">WSC-6</strain>
    </source>
</reference>
<dbReference type="InterPro" id="IPR000160">
    <property type="entry name" value="GGDEF_dom"/>
</dbReference>
<dbReference type="SMART" id="SM00267">
    <property type="entry name" value="GGDEF"/>
    <property type="match status" value="1"/>
</dbReference>
<feature type="transmembrane region" description="Helical" evidence="9">
    <location>
        <begin position="130"/>
        <end position="155"/>
    </location>
</feature>
<evidence type="ECO:0000256" key="6">
    <source>
        <dbReference type="ARBA" id="ARBA00023136"/>
    </source>
</evidence>
<dbReference type="InterPro" id="IPR007895">
    <property type="entry name" value="MASE1"/>
</dbReference>
<sequence length="634" mass="70038">MPSLSRIRTIASALFSHPAHAAYLAPILVGIGYYLGAVLGVKASIMSEGIAILWPPNAFLLTALLLSPPRYWPAFACAIVPAEILADWPTFSIKQALMFAAVNILEAVLTAVFLKHSIGLPVKLDRLRHVALFGFFALVLASGLAALLGAAVYTATADGEVSYWANWRIWWFGDGLGLLIITPVLLSWFQPQIQDKPSPTAKRLPEAALLLVTTIAVGIWIFSQSEYLTNQFPISPMLLLPMTIWAAGRFGMRGAASINLLIAAISIYCTINQMGPFVSMQAADNVLRLQEYIAALALSSLTLAALLQELNLQNEQLKILERAIDAVNDGILIADARAKDNPIIYVNSGFEAITGYRGDEVKGRNPRFLQAGFDPAVLDRVRQAIAGRRQVRALLRNRRKDGSIFWNNIIIDPVCDDRGQVSHFIGIQHDITDIMETETALRSARDELAEINRDLEQRIEQRTRELQQANRKLEGLAATDPLTGAYNRRYFLTHAGEELERAIRHRRPLSVIAIDIDHFKLINDQHGHVTGDKILVALTETAKNALRPADIFARFGGEEFFILLPETLLDEAVNVAERLKARILELRVADVGFTVSIGIAPWADDTDIEPLLERADQALYAAKNQGRNCIRIAA</sequence>
<dbReference type="CDD" id="cd01949">
    <property type="entry name" value="GGDEF"/>
    <property type="match status" value="1"/>
</dbReference>
<evidence type="ECO:0000256" key="5">
    <source>
        <dbReference type="ARBA" id="ARBA00022989"/>
    </source>
</evidence>
<feature type="domain" description="GGDEF" evidence="12">
    <location>
        <begin position="507"/>
        <end position="634"/>
    </location>
</feature>
<dbReference type="CDD" id="cd00130">
    <property type="entry name" value="PAS"/>
    <property type="match status" value="1"/>
</dbReference>
<dbReference type="Pfam" id="PF13426">
    <property type="entry name" value="PAS_9"/>
    <property type="match status" value="1"/>
</dbReference>
<dbReference type="InterPro" id="IPR029787">
    <property type="entry name" value="Nucleotide_cyclase"/>
</dbReference>
<evidence type="ECO:0000259" key="12">
    <source>
        <dbReference type="PROSITE" id="PS50887"/>
    </source>
</evidence>
<dbReference type="SUPFAM" id="SSF55785">
    <property type="entry name" value="PYP-like sensor domain (PAS domain)"/>
    <property type="match status" value="1"/>
</dbReference>
<dbReference type="PANTHER" id="PTHR45138:SF9">
    <property type="entry name" value="DIGUANYLATE CYCLASE DGCM-RELATED"/>
    <property type="match status" value="1"/>
</dbReference>
<evidence type="ECO:0000256" key="2">
    <source>
        <dbReference type="ARBA" id="ARBA00012528"/>
    </source>
</evidence>
<comment type="subcellular location">
    <subcellularLocation>
        <location evidence="1">Cell membrane</location>
        <topology evidence="1">Multi-pass membrane protein</topology>
    </subcellularLocation>
</comment>
<dbReference type="InterPro" id="IPR000700">
    <property type="entry name" value="PAS-assoc_C"/>
</dbReference>
<keyword evidence="13" id="KW-0548">Nucleotidyltransferase</keyword>
<feature type="transmembrane region" description="Helical" evidence="9">
    <location>
        <begin position="231"/>
        <end position="248"/>
    </location>
</feature>
<proteinExistence type="predicted"/>
<dbReference type="PROSITE" id="PS50887">
    <property type="entry name" value="GGDEF"/>
    <property type="match status" value="1"/>
</dbReference>
<evidence type="ECO:0000256" key="1">
    <source>
        <dbReference type="ARBA" id="ARBA00004651"/>
    </source>
</evidence>